<name>A0A5C8Z8N7_9GAMM</name>
<dbReference type="SMART" id="SM00382">
    <property type="entry name" value="AAA"/>
    <property type="match status" value="1"/>
</dbReference>
<comment type="caution">
    <text evidence="5">The sequence shown here is derived from an EMBL/GenBank/DDBJ whole genome shotgun (WGS) entry which is preliminary data.</text>
</comment>
<keyword evidence="2" id="KW-0547">Nucleotide-binding</keyword>
<proteinExistence type="predicted"/>
<evidence type="ECO:0000256" key="3">
    <source>
        <dbReference type="ARBA" id="ARBA00022840"/>
    </source>
</evidence>
<dbReference type="InterPro" id="IPR027417">
    <property type="entry name" value="P-loop_NTPase"/>
</dbReference>
<dbReference type="OrthoDB" id="9802264at2"/>
<reference evidence="5 6" key="1">
    <citation type="submission" date="2019-07" db="EMBL/GenBank/DDBJ databases">
        <title>Reinekea sp. strain SSH23 genome sequencing and assembly.</title>
        <authorList>
            <person name="Kim I."/>
        </authorList>
    </citation>
    <scope>NUCLEOTIDE SEQUENCE [LARGE SCALE GENOMIC DNA]</scope>
    <source>
        <strain evidence="5 6">SSH23</strain>
    </source>
</reference>
<dbReference type="GO" id="GO:0015697">
    <property type="term" value="P:quaternary ammonium group transport"/>
    <property type="evidence" value="ECO:0007669"/>
    <property type="project" value="UniProtKB-ARBA"/>
</dbReference>
<dbReference type="InterPro" id="IPR017871">
    <property type="entry name" value="ABC_transporter-like_CS"/>
</dbReference>
<gene>
    <name evidence="5" type="ORF">FME95_03910</name>
</gene>
<accession>A0A5C8Z8N7</accession>
<dbReference type="FunFam" id="3.40.50.300:FF:000425">
    <property type="entry name" value="Probable ABC transporter, ATP-binding subunit"/>
    <property type="match status" value="1"/>
</dbReference>
<dbReference type="AlphaFoldDB" id="A0A5C8Z8N7"/>
<dbReference type="RefSeq" id="WP_147713113.1">
    <property type="nucleotide sequence ID" value="NZ_VKAD01000001.1"/>
</dbReference>
<evidence type="ECO:0000313" key="5">
    <source>
        <dbReference type="EMBL" id="TXR53714.1"/>
    </source>
</evidence>
<dbReference type="InterPro" id="IPR050093">
    <property type="entry name" value="ABC_SmlMolc_Importer"/>
</dbReference>
<dbReference type="InterPro" id="IPR003593">
    <property type="entry name" value="AAA+_ATPase"/>
</dbReference>
<dbReference type="Proteomes" id="UP000321764">
    <property type="component" value="Unassembled WGS sequence"/>
</dbReference>
<dbReference type="PROSITE" id="PS00211">
    <property type="entry name" value="ABC_TRANSPORTER_1"/>
    <property type="match status" value="1"/>
</dbReference>
<dbReference type="PANTHER" id="PTHR42781:SF9">
    <property type="entry name" value="AMINO ACID ABC TRANSPORTER, ATP-BINDING PROTEIN-RELATED"/>
    <property type="match status" value="1"/>
</dbReference>
<evidence type="ECO:0000259" key="4">
    <source>
        <dbReference type="PROSITE" id="PS50893"/>
    </source>
</evidence>
<dbReference type="SUPFAM" id="SSF52540">
    <property type="entry name" value="P-loop containing nucleoside triphosphate hydrolases"/>
    <property type="match status" value="1"/>
</dbReference>
<keyword evidence="6" id="KW-1185">Reference proteome</keyword>
<dbReference type="InterPro" id="IPR003439">
    <property type="entry name" value="ABC_transporter-like_ATP-bd"/>
</dbReference>
<evidence type="ECO:0000313" key="6">
    <source>
        <dbReference type="Proteomes" id="UP000321764"/>
    </source>
</evidence>
<organism evidence="5 6">
    <name type="scientific">Reinekea thalattae</name>
    <dbReference type="NCBI Taxonomy" id="2593301"/>
    <lineage>
        <taxon>Bacteria</taxon>
        <taxon>Pseudomonadati</taxon>
        <taxon>Pseudomonadota</taxon>
        <taxon>Gammaproteobacteria</taxon>
        <taxon>Oceanospirillales</taxon>
        <taxon>Saccharospirillaceae</taxon>
        <taxon>Reinekea</taxon>
    </lineage>
</organism>
<keyword evidence="1" id="KW-0813">Transport</keyword>
<evidence type="ECO:0000256" key="2">
    <source>
        <dbReference type="ARBA" id="ARBA00022741"/>
    </source>
</evidence>
<dbReference type="GO" id="GO:0016887">
    <property type="term" value="F:ATP hydrolysis activity"/>
    <property type="evidence" value="ECO:0007669"/>
    <property type="project" value="InterPro"/>
</dbReference>
<dbReference type="Pfam" id="PF00005">
    <property type="entry name" value="ABC_tran"/>
    <property type="match status" value="1"/>
</dbReference>
<keyword evidence="3 5" id="KW-0067">ATP-binding</keyword>
<sequence length="349" mass="39254">MKPLTLNQIGKSFAGKTVLDSIDLDVEAGCFLTLLGPSGCGKTTLLRIIAGLEQPDSGTLYNEHRLLDDPKKNRHLAPQQRHFGFVFQDYGLWPHMNVAANVAFPLQMAKVSKQEIKNRVKQALTDVHMQDHADKRPTQLSGGQKQRISIARALVARPKLILFDEPLSNLDANLREELGHDIRRLAREQGLTCINVTHDRREAQLLSDKIVLLKDGRCHQQGTPEELFHTPIDAWAAKFLDAGNLLAEKTLWPERAENSSDLILIPRSAIAITTQQNEISAQVISCRYLDDRHEIVVEKSGERLKFYQSKSAQIGQTVHLKIDENTISRYCRKAISNNKLDNIPVENIA</sequence>
<dbReference type="EMBL" id="VKAD01000001">
    <property type="protein sequence ID" value="TXR53714.1"/>
    <property type="molecule type" value="Genomic_DNA"/>
</dbReference>
<evidence type="ECO:0000256" key="1">
    <source>
        <dbReference type="ARBA" id="ARBA00022448"/>
    </source>
</evidence>
<feature type="domain" description="ABC transporter" evidence="4">
    <location>
        <begin position="4"/>
        <end position="240"/>
    </location>
</feature>
<dbReference type="Gene3D" id="3.40.50.300">
    <property type="entry name" value="P-loop containing nucleotide triphosphate hydrolases"/>
    <property type="match status" value="1"/>
</dbReference>
<dbReference type="PROSITE" id="PS50893">
    <property type="entry name" value="ABC_TRANSPORTER_2"/>
    <property type="match status" value="1"/>
</dbReference>
<dbReference type="PANTHER" id="PTHR42781">
    <property type="entry name" value="SPERMIDINE/PUTRESCINE IMPORT ATP-BINDING PROTEIN POTA"/>
    <property type="match status" value="1"/>
</dbReference>
<dbReference type="GO" id="GO:0005524">
    <property type="term" value="F:ATP binding"/>
    <property type="evidence" value="ECO:0007669"/>
    <property type="project" value="UniProtKB-KW"/>
</dbReference>
<protein>
    <submittedName>
        <fullName evidence="5">ABC transporter ATP-binding protein</fullName>
    </submittedName>
</protein>